<reference evidence="10" key="1">
    <citation type="submission" date="2021-03" db="EMBL/GenBank/DDBJ databases">
        <title>Whole genome shotgun sequence of Actinoplanes auranticolor NBRC 12245.</title>
        <authorList>
            <person name="Komaki H."/>
            <person name="Tamura T."/>
        </authorList>
    </citation>
    <scope>NUCLEOTIDE SEQUENCE</scope>
    <source>
        <strain evidence="10">NBRC 12245</strain>
    </source>
</reference>
<evidence type="ECO:0000259" key="9">
    <source>
        <dbReference type="Pfam" id="PF02811"/>
    </source>
</evidence>
<dbReference type="PANTHER" id="PTHR21039:SF0">
    <property type="entry name" value="HISTIDINOL-PHOSPHATASE"/>
    <property type="match status" value="1"/>
</dbReference>
<evidence type="ECO:0000313" key="10">
    <source>
        <dbReference type="EMBL" id="GIM80598.1"/>
    </source>
</evidence>
<evidence type="ECO:0000256" key="3">
    <source>
        <dbReference type="ARBA" id="ARBA00013085"/>
    </source>
</evidence>
<dbReference type="Gene3D" id="3.20.20.140">
    <property type="entry name" value="Metal-dependent hydrolases"/>
    <property type="match status" value="1"/>
</dbReference>
<protein>
    <recommendedName>
        <fullName evidence="3 8">Histidinol-phosphatase</fullName>
        <shortName evidence="8">HolPase</shortName>
        <ecNumber evidence="3 8">3.1.3.15</ecNumber>
    </recommendedName>
</protein>
<evidence type="ECO:0000256" key="1">
    <source>
        <dbReference type="ARBA" id="ARBA00004970"/>
    </source>
</evidence>
<name>A0A919T0U2_9ACTN</name>
<evidence type="ECO:0000256" key="8">
    <source>
        <dbReference type="RuleBase" id="RU366003"/>
    </source>
</evidence>
<evidence type="ECO:0000313" key="11">
    <source>
        <dbReference type="Proteomes" id="UP000681340"/>
    </source>
</evidence>
<dbReference type="PANTHER" id="PTHR21039">
    <property type="entry name" value="HISTIDINOL PHOSPHATASE-RELATED"/>
    <property type="match status" value="1"/>
</dbReference>
<proteinExistence type="inferred from homology"/>
<evidence type="ECO:0000256" key="4">
    <source>
        <dbReference type="ARBA" id="ARBA00022605"/>
    </source>
</evidence>
<evidence type="ECO:0000256" key="7">
    <source>
        <dbReference type="ARBA" id="ARBA00049158"/>
    </source>
</evidence>
<dbReference type="EC" id="3.1.3.15" evidence="3 8"/>
<keyword evidence="5 8" id="KW-0378">Hydrolase</keyword>
<evidence type="ECO:0000256" key="5">
    <source>
        <dbReference type="ARBA" id="ARBA00022801"/>
    </source>
</evidence>
<dbReference type="GO" id="GO:0005737">
    <property type="term" value="C:cytoplasm"/>
    <property type="evidence" value="ECO:0007669"/>
    <property type="project" value="TreeGrafter"/>
</dbReference>
<keyword evidence="4 8" id="KW-0028">Amino-acid biosynthesis</keyword>
<organism evidence="10 11">
    <name type="scientific">Actinoplanes auranticolor</name>
    <dbReference type="NCBI Taxonomy" id="47988"/>
    <lineage>
        <taxon>Bacteria</taxon>
        <taxon>Bacillati</taxon>
        <taxon>Actinomycetota</taxon>
        <taxon>Actinomycetes</taxon>
        <taxon>Micromonosporales</taxon>
        <taxon>Micromonosporaceae</taxon>
        <taxon>Actinoplanes</taxon>
    </lineage>
</organism>
<dbReference type="EMBL" id="BOQL01000102">
    <property type="protein sequence ID" value="GIM80598.1"/>
    <property type="molecule type" value="Genomic_DNA"/>
</dbReference>
<evidence type="ECO:0000256" key="6">
    <source>
        <dbReference type="ARBA" id="ARBA00023102"/>
    </source>
</evidence>
<evidence type="ECO:0000256" key="2">
    <source>
        <dbReference type="ARBA" id="ARBA00009152"/>
    </source>
</evidence>
<dbReference type="Pfam" id="PF02811">
    <property type="entry name" value="PHP"/>
    <property type="match status" value="1"/>
</dbReference>
<gene>
    <name evidence="10" type="ORF">Aau02nite_91280</name>
</gene>
<keyword evidence="11" id="KW-1185">Reference proteome</keyword>
<feature type="domain" description="PHP" evidence="9">
    <location>
        <begin position="1"/>
        <end position="197"/>
    </location>
</feature>
<comment type="pathway">
    <text evidence="1 8">Amino-acid biosynthesis; L-histidine biosynthesis; L-histidine from 5-phospho-alpha-D-ribose 1-diphosphate: step 8/9.</text>
</comment>
<dbReference type="GO" id="GO:0004401">
    <property type="term" value="F:histidinol-phosphatase activity"/>
    <property type="evidence" value="ECO:0007669"/>
    <property type="project" value="UniProtKB-UniRule"/>
</dbReference>
<dbReference type="Proteomes" id="UP000681340">
    <property type="component" value="Unassembled WGS sequence"/>
</dbReference>
<accession>A0A919T0U2</accession>
<dbReference type="InterPro" id="IPR004013">
    <property type="entry name" value="PHP_dom"/>
</dbReference>
<dbReference type="InterPro" id="IPR010140">
    <property type="entry name" value="Histidinol_P_phosphatase_HisJ"/>
</dbReference>
<comment type="similarity">
    <text evidence="2 8">Belongs to the PHP hydrolase family. HisK subfamily.</text>
</comment>
<dbReference type="GO" id="GO:0000105">
    <property type="term" value="P:L-histidine biosynthetic process"/>
    <property type="evidence" value="ECO:0007669"/>
    <property type="project" value="UniProtKB-UniRule"/>
</dbReference>
<dbReference type="SUPFAM" id="SSF89550">
    <property type="entry name" value="PHP domain-like"/>
    <property type="match status" value="1"/>
</dbReference>
<dbReference type="AlphaFoldDB" id="A0A919T0U2"/>
<dbReference type="InterPro" id="IPR016195">
    <property type="entry name" value="Pol/histidinol_Pase-like"/>
</dbReference>
<sequence>MERTCARAVQLGLPAVAFTEHVDYSRWTVDEVVLERSPLRRELTGPDGVLVPPELDQERYLASVQRCREMFPSLRVISGVELGEPHWNAVPVAKLLGTGHYERVLGSLHALPVDDHLVEANALYRQRPAVEVMRLYLAEIAELISRTDAFAVLAHLDYAIRGWPAEAGPFDLYAFEDEFRHALRILAATDRTLEVNTRIPLASEIVRWWRDEGGKVVTFGSDAHVPDAVGTGLSAAADMVEAHGFRPGRHPYDRWTLPG</sequence>
<keyword evidence="6 8" id="KW-0368">Histidine biosynthesis</keyword>
<comment type="caution">
    <text evidence="10">The sequence shown here is derived from an EMBL/GenBank/DDBJ whole genome shotgun (WGS) entry which is preliminary data.</text>
</comment>
<comment type="catalytic activity">
    <reaction evidence="7 8">
        <text>L-histidinol phosphate + H2O = L-histidinol + phosphate</text>
        <dbReference type="Rhea" id="RHEA:14465"/>
        <dbReference type="ChEBI" id="CHEBI:15377"/>
        <dbReference type="ChEBI" id="CHEBI:43474"/>
        <dbReference type="ChEBI" id="CHEBI:57699"/>
        <dbReference type="ChEBI" id="CHEBI:57980"/>
        <dbReference type="EC" id="3.1.3.15"/>
    </reaction>
</comment>